<name>A0A9P7D5J7_9AGAM</name>
<evidence type="ECO:0000259" key="3">
    <source>
        <dbReference type="Pfam" id="PF09173"/>
    </source>
</evidence>
<dbReference type="InterPro" id="IPR015256">
    <property type="entry name" value="eIF2g_C"/>
</dbReference>
<sequence length="129" mass="14662">MLGPRLIIRCTERIIFTQRSISASLKSVFSSYAVCGRSYRGHKTNKGVETCENGLLALVQHRVFMLSVEHELAKIQLTPPACTEIGEKVALSRRIEKHWWLVGKSNHLYHSKCNLFQSHCTSLLGRTHD</sequence>
<organism evidence="4 5">
    <name type="scientific">Suillus placidus</name>
    <dbReference type="NCBI Taxonomy" id="48579"/>
    <lineage>
        <taxon>Eukaryota</taxon>
        <taxon>Fungi</taxon>
        <taxon>Dikarya</taxon>
        <taxon>Basidiomycota</taxon>
        <taxon>Agaricomycotina</taxon>
        <taxon>Agaricomycetes</taxon>
        <taxon>Agaricomycetidae</taxon>
        <taxon>Boletales</taxon>
        <taxon>Suillineae</taxon>
        <taxon>Suillaceae</taxon>
        <taxon>Suillus</taxon>
    </lineage>
</organism>
<keyword evidence="1" id="KW-0547">Nucleotide-binding</keyword>
<proteinExistence type="predicted"/>
<evidence type="ECO:0000313" key="5">
    <source>
        <dbReference type="Proteomes" id="UP000714275"/>
    </source>
</evidence>
<keyword evidence="2" id="KW-0342">GTP-binding</keyword>
<dbReference type="GO" id="GO:0005525">
    <property type="term" value="F:GTP binding"/>
    <property type="evidence" value="ECO:0007669"/>
    <property type="project" value="UniProtKB-KW"/>
</dbReference>
<feature type="domain" description="Initiation factor eIF2 gamma C-terminal" evidence="3">
    <location>
        <begin position="66"/>
        <end position="104"/>
    </location>
</feature>
<evidence type="ECO:0000313" key="4">
    <source>
        <dbReference type="EMBL" id="KAG1779792.1"/>
    </source>
</evidence>
<dbReference type="OrthoDB" id="2688354at2759"/>
<dbReference type="AlphaFoldDB" id="A0A9P7D5J7"/>
<dbReference type="Proteomes" id="UP000714275">
    <property type="component" value="Unassembled WGS sequence"/>
</dbReference>
<gene>
    <name evidence="4" type="ORF">EV702DRAFT_1086526</name>
</gene>
<keyword evidence="5" id="KW-1185">Reference proteome</keyword>
<dbReference type="Gene3D" id="2.40.30.10">
    <property type="entry name" value="Translation factors"/>
    <property type="match status" value="1"/>
</dbReference>
<dbReference type="EMBL" id="JABBWD010000011">
    <property type="protein sequence ID" value="KAG1779792.1"/>
    <property type="molecule type" value="Genomic_DNA"/>
</dbReference>
<dbReference type="SUPFAM" id="SSF50465">
    <property type="entry name" value="EF-Tu/eEF-1alpha/eIF2-gamma C-terminal domain"/>
    <property type="match status" value="1"/>
</dbReference>
<evidence type="ECO:0000256" key="1">
    <source>
        <dbReference type="ARBA" id="ARBA00022741"/>
    </source>
</evidence>
<reference evidence="4" key="1">
    <citation type="journal article" date="2020" name="New Phytol.">
        <title>Comparative genomics reveals dynamic genome evolution in host specialist ectomycorrhizal fungi.</title>
        <authorList>
            <person name="Lofgren L.A."/>
            <person name="Nguyen N.H."/>
            <person name="Vilgalys R."/>
            <person name="Ruytinx J."/>
            <person name="Liao H.L."/>
            <person name="Branco S."/>
            <person name="Kuo A."/>
            <person name="LaButti K."/>
            <person name="Lipzen A."/>
            <person name="Andreopoulos W."/>
            <person name="Pangilinan J."/>
            <person name="Riley R."/>
            <person name="Hundley H."/>
            <person name="Na H."/>
            <person name="Barry K."/>
            <person name="Grigoriev I.V."/>
            <person name="Stajich J.E."/>
            <person name="Kennedy P.G."/>
        </authorList>
    </citation>
    <scope>NUCLEOTIDE SEQUENCE</scope>
    <source>
        <strain evidence="4">DOB743</strain>
    </source>
</reference>
<dbReference type="InterPro" id="IPR009001">
    <property type="entry name" value="Transl_elong_EF1A/Init_IF2_C"/>
</dbReference>
<evidence type="ECO:0000256" key="2">
    <source>
        <dbReference type="ARBA" id="ARBA00023134"/>
    </source>
</evidence>
<feature type="non-terminal residue" evidence="4">
    <location>
        <position position="129"/>
    </location>
</feature>
<dbReference type="Pfam" id="PF09173">
    <property type="entry name" value="eIF2_C"/>
    <property type="match status" value="1"/>
</dbReference>
<accession>A0A9P7D5J7</accession>
<comment type="caution">
    <text evidence="4">The sequence shown here is derived from an EMBL/GenBank/DDBJ whole genome shotgun (WGS) entry which is preliminary data.</text>
</comment>
<protein>
    <recommendedName>
        <fullName evidence="3">Initiation factor eIF2 gamma C-terminal domain-containing protein</fullName>
    </recommendedName>
</protein>